<name>A0A4C1YUC0_EUMVA</name>
<gene>
    <name evidence="1" type="ORF">EVAR_67256_1</name>
</gene>
<dbReference type="PROSITE" id="PS51257">
    <property type="entry name" value="PROKAR_LIPOPROTEIN"/>
    <property type="match status" value="1"/>
</dbReference>
<dbReference type="EMBL" id="BGZK01001371">
    <property type="protein sequence ID" value="GBP78502.1"/>
    <property type="molecule type" value="Genomic_DNA"/>
</dbReference>
<evidence type="ECO:0000313" key="1">
    <source>
        <dbReference type="EMBL" id="GBP78502.1"/>
    </source>
</evidence>
<dbReference type="AlphaFoldDB" id="A0A4C1YUC0"/>
<sequence length="114" mass="12519">MSNKDTPRSGFSASWLVFSGSCRVGARAGRTRAAGTHLLHVIFGRALRARGGPESFSLFTIFRVQYIWEDRSTPWSARAAGPLRERLRPVTAGRRDEGEPRALIAAVVNKSSGY</sequence>
<proteinExistence type="predicted"/>
<organism evidence="1 2">
    <name type="scientific">Eumeta variegata</name>
    <name type="common">Bagworm moth</name>
    <name type="synonym">Eumeta japonica</name>
    <dbReference type="NCBI Taxonomy" id="151549"/>
    <lineage>
        <taxon>Eukaryota</taxon>
        <taxon>Metazoa</taxon>
        <taxon>Ecdysozoa</taxon>
        <taxon>Arthropoda</taxon>
        <taxon>Hexapoda</taxon>
        <taxon>Insecta</taxon>
        <taxon>Pterygota</taxon>
        <taxon>Neoptera</taxon>
        <taxon>Endopterygota</taxon>
        <taxon>Lepidoptera</taxon>
        <taxon>Glossata</taxon>
        <taxon>Ditrysia</taxon>
        <taxon>Tineoidea</taxon>
        <taxon>Psychidae</taxon>
        <taxon>Oiketicinae</taxon>
        <taxon>Eumeta</taxon>
    </lineage>
</organism>
<dbReference type="Proteomes" id="UP000299102">
    <property type="component" value="Unassembled WGS sequence"/>
</dbReference>
<reference evidence="1 2" key="1">
    <citation type="journal article" date="2019" name="Commun. Biol.">
        <title>The bagworm genome reveals a unique fibroin gene that provides high tensile strength.</title>
        <authorList>
            <person name="Kono N."/>
            <person name="Nakamura H."/>
            <person name="Ohtoshi R."/>
            <person name="Tomita M."/>
            <person name="Numata K."/>
            <person name="Arakawa K."/>
        </authorList>
    </citation>
    <scope>NUCLEOTIDE SEQUENCE [LARGE SCALE GENOMIC DNA]</scope>
</reference>
<evidence type="ECO:0000313" key="2">
    <source>
        <dbReference type="Proteomes" id="UP000299102"/>
    </source>
</evidence>
<keyword evidence="2" id="KW-1185">Reference proteome</keyword>
<protein>
    <submittedName>
        <fullName evidence="1">Uncharacterized protein</fullName>
    </submittedName>
</protein>
<accession>A0A4C1YUC0</accession>
<comment type="caution">
    <text evidence="1">The sequence shown here is derived from an EMBL/GenBank/DDBJ whole genome shotgun (WGS) entry which is preliminary data.</text>
</comment>